<keyword evidence="1" id="KW-0812">Transmembrane</keyword>
<accession>A0ABR9UZ74</accession>
<keyword evidence="1" id="KW-0472">Membrane</keyword>
<gene>
    <name evidence="2" type="ORF">IQ230_25295</name>
</gene>
<proteinExistence type="predicted"/>
<keyword evidence="1" id="KW-1133">Transmembrane helix</keyword>
<protein>
    <recommendedName>
        <fullName evidence="4">EamA domain-containing protein</fullName>
    </recommendedName>
</protein>
<keyword evidence="3" id="KW-1185">Reference proteome</keyword>
<dbReference type="EMBL" id="JADEWN010000106">
    <property type="protein sequence ID" value="MBE9193581.1"/>
    <property type="molecule type" value="Genomic_DNA"/>
</dbReference>
<evidence type="ECO:0000256" key="1">
    <source>
        <dbReference type="SAM" id="Phobius"/>
    </source>
</evidence>
<evidence type="ECO:0008006" key="4">
    <source>
        <dbReference type="Google" id="ProtNLM"/>
    </source>
</evidence>
<feature type="transmembrane region" description="Helical" evidence="1">
    <location>
        <begin position="12"/>
        <end position="36"/>
    </location>
</feature>
<dbReference type="Proteomes" id="UP000651156">
    <property type="component" value="Unassembled WGS sequence"/>
</dbReference>
<organism evidence="2 3">
    <name type="scientific">Gloeocapsopsis crepidinum LEGE 06123</name>
    <dbReference type="NCBI Taxonomy" id="588587"/>
    <lineage>
        <taxon>Bacteria</taxon>
        <taxon>Bacillati</taxon>
        <taxon>Cyanobacteriota</taxon>
        <taxon>Cyanophyceae</taxon>
        <taxon>Oscillatoriophycideae</taxon>
        <taxon>Chroococcales</taxon>
        <taxon>Chroococcaceae</taxon>
        <taxon>Gloeocapsopsis</taxon>
    </lineage>
</organism>
<feature type="transmembrane region" description="Helical" evidence="1">
    <location>
        <begin position="72"/>
        <end position="90"/>
    </location>
</feature>
<feature type="transmembrane region" description="Helical" evidence="1">
    <location>
        <begin position="42"/>
        <end position="60"/>
    </location>
</feature>
<dbReference type="RefSeq" id="WP_193934957.1">
    <property type="nucleotide sequence ID" value="NZ_CAWPMZ010000007.1"/>
</dbReference>
<comment type="caution">
    <text evidence="2">The sequence shown here is derived from an EMBL/GenBank/DDBJ whole genome shotgun (WGS) entry which is preliminary data.</text>
</comment>
<reference evidence="2 3" key="1">
    <citation type="submission" date="2020-10" db="EMBL/GenBank/DDBJ databases">
        <authorList>
            <person name="Castelo-Branco R."/>
            <person name="Eusebio N."/>
            <person name="Adriana R."/>
            <person name="Vieira A."/>
            <person name="Brugerolle De Fraissinette N."/>
            <person name="Rezende De Castro R."/>
            <person name="Schneider M.P."/>
            <person name="Vasconcelos V."/>
            <person name="Leao P.N."/>
        </authorList>
    </citation>
    <scope>NUCLEOTIDE SEQUENCE [LARGE SCALE GENOMIC DNA]</scope>
    <source>
        <strain evidence="2 3">LEGE 06123</strain>
    </source>
</reference>
<evidence type="ECO:0000313" key="3">
    <source>
        <dbReference type="Proteomes" id="UP000651156"/>
    </source>
</evidence>
<name>A0ABR9UZ74_9CHRO</name>
<evidence type="ECO:0000313" key="2">
    <source>
        <dbReference type="EMBL" id="MBE9193581.1"/>
    </source>
</evidence>
<sequence length="103" mass="11030">MRSQPAPRIDTEIGLVYGFGGVLGFSLTLPATRVAVAELDSIIVGLGRAVIAALLAVIVLRANHQQLPAHKHWRSLIIVAAGVVLGFPLLSARSHRRFVFGKI</sequence>